<proteinExistence type="predicted"/>
<evidence type="ECO:0000256" key="1">
    <source>
        <dbReference type="SAM" id="Phobius"/>
    </source>
</evidence>
<sequence length="66" mass="8046">MINIFFIYLRKYSYNNIYFKGLYNTLIIYPIANTKKIILYNEKSCYLLISVIGLYFVFIYFISFII</sequence>
<reference evidence="2 3" key="2">
    <citation type="submission" date="2013-02" db="EMBL/GenBank/DDBJ databases">
        <title>The Genome Sequence of Plasmodium falciparum NF135/5.C10.</title>
        <authorList>
            <consortium name="The Broad Institute Genome Sequencing Platform"/>
            <consortium name="The Broad Institute Genome Sequencing Center for Infectious Disease"/>
            <person name="Neafsey D."/>
            <person name="Cheeseman I."/>
            <person name="Volkman S."/>
            <person name="Adams J."/>
            <person name="Walker B."/>
            <person name="Young S.K."/>
            <person name="Zeng Q."/>
            <person name="Gargeya S."/>
            <person name="Fitzgerald M."/>
            <person name="Haas B."/>
            <person name="Abouelleil A."/>
            <person name="Alvarado L."/>
            <person name="Arachchi H.M."/>
            <person name="Berlin A.M."/>
            <person name="Chapman S.B."/>
            <person name="Dewar J."/>
            <person name="Goldberg J."/>
            <person name="Griggs A."/>
            <person name="Gujja S."/>
            <person name="Hansen M."/>
            <person name="Howarth C."/>
            <person name="Imamovic A."/>
            <person name="Larimer J."/>
            <person name="McCowan C."/>
            <person name="Murphy C."/>
            <person name="Neiman D."/>
            <person name="Pearson M."/>
            <person name="Priest M."/>
            <person name="Roberts A."/>
            <person name="Saif S."/>
            <person name="Shea T."/>
            <person name="Sisk P."/>
            <person name="Sykes S."/>
            <person name="Wortman J."/>
            <person name="Nusbaum C."/>
            <person name="Birren B."/>
        </authorList>
    </citation>
    <scope>NUCLEOTIDE SEQUENCE [LARGE SCALE GENOMIC DNA]</scope>
    <source>
        <strain evidence="2 3">NF135/5.C10</strain>
    </source>
</reference>
<organism evidence="2 3">
    <name type="scientific">Plasmodium falciparum NF135/5.C10</name>
    <dbReference type="NCBI Taxonomy" id="1036726"/>
    <lineage>
        <taxon>Eukaryota</taxon>
        <taxon>Sar</taxon>
        <taxon>Alveolata</taxon>
        <taxon>Apicomplexa</taxon>
        <taxon>Aconoidasida</taxon>
        <taxon>Haemosporida</taxon>
        <taxon>Plasmodiidae</taxon>
        <taxon>Plasmodium</taxon>
        <taxon>Plasmodium (Laverania)</taxon>
    </lineage>
</organism>
<keyword evidence="1" id="KW-1133">Transmembrane helix</keyword>
<name>W4ING4_PLAFA</name>
<keyword evidence="1" id="KW-0472">Membrane</keyword>
<reference evidence="2 3" key="1">
    <citation type="submission" date="2013-02" db="EMBL/GenBank/DDBJ databases">
        <title>The Genome Annotation of Plasmodium falciparum NF135/5.C10.</title>
        <authorList>
            <consortium name="The Broad Institute Genome Sequencing Platform"/>
            <consortium name="The Broad Institute Genome Sequencing Center for Infectious Disease"/>
            <person name="Neafsey D."/>
            <person name="Hoffman S."/>
            <person name="Volkman S."/>
            <person name="Rosenthal P."/>
            <person name="Walker B."/>
            <person name="Young S.K."/>
            <person name="Zeng Q."/>
            <person name="Gargeya S."/>
            <person name="Fitzgerald M."/>
            <person name="Haas B."/>
            <person name="Abouelleil A."/>
            <person name="Allen A.W."/>
            <person name="Alvarado L."/>
            <person name="Arachchi H.M."/>
            <person name="Berlin A.M."/>
            <person name="Chapman S.B."/>
            <person name="Gainer-Dewar J."/>
            <person name="Goldberg J."/>
            <person name="Griggs A."/>
            <person name="Gujja S."/>
            <person name="Hansen M."/>
            <person name="Howarth C."/>
            <person name="Imamovic A."/>
            <person name="Ireland A."/>
            <person name="Larimer J."/>
            <person name="McCowan C."/>
            <person name="Murphy C."/>
            <person name="Pearson M."/>
            <person name="Poon T.W."/>
            <person name="Priest M."/>
            <person name="Roberts A."/>
            <person name="Saif S."/>
            <person name="Shea T."/>
            <person name="Sisk P."/>
            <person name="Sykes S."/>
            <person name="Wortman J."/>
            <person name="Nusbaum C."/>
            <person name="Birren B."/>
        </authorList>
    </citation>
    <scope>NUCLEOTIDE SEQUENCE [LARGE SCALE GENOMIC DNA]</scope>
    <source>
        <strain evidence="2 3">NF135/5.C10</strain>
    </source>
</reference>
<accession>W4ING4</accession>
<protein>
    <submittedName>
        <fullName evidence="2">Uncharacterized protein</fullName>
    </submittedName>
</protein>
<feature type="transmembrane region" description="Helical" evidence="1">
    <location>
        <begin position="45"/>
        <end position="65"/>
    </location>
</feature>
<dbReference type="AlphaFoldDB" id="W4ING4"/>
<keyword evidence="1" id="KW-0812">Transmembrane</keyword>
<evidence type="ECO:0000313" key="3">
    <source>
        <dbReference type="Proteomes" id="UP000019114"/>
    </source>
</evidence>
<dbReference type="EMBL" id="KI926026">
    <property type="protein sequence ID" value="ETW44650.1"/>
    <property type="molecule type" value="Genomic_DNA"/>
</dbReference>
<dbReference type="Proteomes" id="UP000019114">
    <property type="component" value="Unassembled WGS sequence"/>
</dbReference>
<gene>
    <name evidence="2" type="ORF">PFNF135_01218</name>
</gene>
<evidence type="ECO:0000313" key="2">
    <source>
        <dbReference type="EMBL" id="ETW44650.1"/>
    </source>
</evidence>